<evidence type="ECO:0000256" key="4">
    <source>
        <dbReference type="ARBA" id="ARBA00022842"/>
    </source>
</evidence>
<keyword evidence="5" id="KW-0119">Carbohydrate metabolism</keyword>
<dbReference type="Gene3D" id="3.40.50.1000">
    <property type="entry name" value="HAD superfamily/HAD-like"/>
    <property type="match status" value="1"/>
</dbReference>
<dbReference type="Gene3D" id="1.10.150.240">
    <property type="entry name" value="Putative phosphatase, domain 2"/>
    <property type="match status" value="1"/>
</dbReference>
<dbReference type="InterPro" id="IPR006439">
    <property type="entry name" value="HAD-SF_hydro_IA"/>
</dbReference>
<reference evidence="6 7" key="1">
    <citation type="journal article" date="2015" name="Microbes Environ.">
        <title>Distribution and evolution of nitrogen fixation genes in the phylum bacteroidetes.</title>
        <authorList>
            <person name="Inoue J."/>
            <person name="Oshima K."/>
            <person name="Suda W."/>
            <person name="Sakamoto M."/>
            <person name="Iino T."/>
            <person name="Noda S."/>
            <person name="Hongoh Y."/>
            <person name="Hattori M."/>
            <person name="Ohkuma M."/>
        </authorList>
    </citation>
    <scope>NUCLEOTIDE SEQUENCE [LARGE SCALE GENOMIC DNA]</scope>
    <source>
        <strain evidence="6 7">JCM 15093</strain>
    </source>
</reference>
<proteinExistence type="inferred from homology"/>
<comment type="caution">
    <text evidence="6">The sequence shown here is derived from an EMBL/GenBank/DDBJ whole genome shotgun (WGS) entry which is preliminary data.</text>
</comment>
<dbReference type="InterPro" id="IPR023214">
    <property type="entry name" value="HAD_sf"/>
</dbReference>
<evidence type="ECO:0000256" key="3">
    <source>
        <dbReference type="ARBA" id="ARBA00022723"/>
    </source>
</evidence>
<dbReference type="RefSeq" id="WP_024997003.1">
    <property type="nucleotide sequence ID" value="NZ_BAJS01000017.1"/>
</dbReference>
<dbReference type="SFLD" id="SFLDG01129">
    <property type="entry name" value="C1.5:_HAD__Beta-PGM__Phosphata"/>
    <property type="match status" value="1"/>
</dbReference>
<dbReference type="NCBIfam" id="TIGR01509">
    <property type="entry name" value="HAD-SF-IA-v3"/>
    <property type="match status" value="1"/>
</dbReference>
<dbReference type="CDD" id="cd07505">
    <property type="entry name" value="HAD_BPGM-like"/>
    <property type="match status" value="1"/>
</dbReference>
<gene>
    <name evidence="6" type="ORF">JCM15093_2534</name>
</gene>
<dbReference type="STRING" id="1121097.GCA_000428125_00931"/>
<protein>
    <submittedName>
        <fullName evidence="6">Putative phosphatase/phosphohexomutase</fullName>
    </submittedName>
</protein>
<dbReference type="InterPro" id="IPR023198">
    <property type="entry name" value="PGP-like_dom2"/>
</dbReference>
<keyword evidence="7" id="KW-1185">Reference proteome</keyword>
<organism evidence="6 7">
    <name type="scientific">Bacteroides graminisolvens DSM 19988 = JCM 15093</name>
    <dbReference type="NCBI Taxonomy" id="1121097"/>
    <lineage>
        <taxon>Bacteria</taxon>
        <taxon>Pseudomonadati</taxon>
        <taxon>Bacteroidota</taxon>
        <taxon>Bacteroidia</taxon>
        <taxon>Bacteroidales</taxon>
        <taxon>Bacteroidaceae</taxon>
        <taxon>Bacteroides</taxon>
    </lineage>
</organism>
<dbReference type="Proteomes" id="UP000027601">
    <property type="component" value="Unassembled WGS sequence"/>
</dbReference>
<dbReference type="PANTHER" id="PTHR46193">
    <property type="entry name" value="6-PHOSPHOGLUCONATE PHOSPHATASE"/>
    <property type="match status" value="1"/>
</dbReference>
<dbReference type="Pfam" id="PF13419">
    <property type="entry name" value="HAD_2"/>
    <property type="match status" value="1"/>
</dbReference>
<dbReference type="GO" id="GO:0003824">
    <property type="term" value="F:catalytic activity"/>
    <property type="evidence" value="ECO:0007669"/>
    <property type="project" value="UniProtKB-ARBA"/>
</dbReference>
<dbReference type="EMBL" id="BAJS01000017">
    <property type="protein sequence ID" value="GAK37292.1"/>
    <property type="molecule type" value="Genomic_DNA"/>
</dbReference>
<dbReference type="AlphaFoldDB" id="A0A069D4E6"/>
<dbReference type="PANTHER" id="PTHR46193:SF18">
    <property type="entry name" value="HEXITOL PHOSPHATASE B"/>
    <property type="match status" value="1"/>
</dbReference>
<evidence type="ECO:0000256" key="1">
    <source>
        <dbReference type="ARBA" id="ARBA00001946"/>
    </source>
</evidence>
<evidence type="ECO:0000256" key="2">
    <source>
        <dbReference type="ARBA" id="ARBA00006171"/>
    </source>
</evidence>
<dbReference type="InterPro" id="IPR041492">
    <property type="entry name" value="HAD_2"/>
</dbReference>
<dbReference type="GO" id="GO:0046872">
    <property type="term" value="F:metal ion binding"/>
    <property type="evidence" value="ECO:0007669"/>
    <property type="project" value="UniProtKB-KW"/>
</dbReference>
<dbReference type="PRINTS" id="PR00413">
    <property type="entry name" value="HADHALOGNASE"/>
</dbReference>
<keyword evidence="4" id="KW-0460">Magnesium</keyword>
<comment type="cofactor">
    <cofactor evidence="1">
        <name>Mg(2+)</name>
        <dbReference type="ChEBI" id="CHEBI:18420"/>
    </cofactor>
</comment>
<dbReference type="SFLD" id="SFLDS00003">
    <property type="entry name" value="Haloacid_Dehalogenase"/>
    <property type="match status" value="1"/>
</dbReference>
<dbReference type="eggNOG" id="COG0637">
    <property type="taxonomic scope" value="Bacteria"/>
</dbReference>
<evidence type="ECO:0000313" key="7">
    <source>
        <dbReference type="Proteomes" id="UP000027601"/>
    </source>
</evidence>
<dbReference type="InterPro" id="IPR051600">
    <property type="entry name" value="Beta-PGM-like"/>
</dbReference>
<sequence>MDRNTIIAALFDFDGVIMDTEGQYTIFWDEQGYQYLGEKDFGRRIKGQTLTQIYDNHFAGMTDVQQQIRIDLDTFEANMQFNYIPGVEAFLDDLKANGVKIAVVTSSNEKKMANVYKAHPRLTERFDRIITADMFTESKPNPECFLLGMKLFEAVPAHTFVFEDSFHGLQAGMSSGATVIGLATTNPREAIAGKCHHVLSDFIGIDFQMLCSYSNHNQ</sequence>
<keyword evidence="3" id="KW-0479">Metal-binding</keyword>
<name>A0A069D4E6_9BACE</name>
<dbReference type="SUPFAM" id="SSF56784">
    <property type="entry name" value="HAD-like"/>
    <property type="match status" value="1"/>
</dbReference>
<dbReference type="OrthoDB" id="9797743at2"/>
<accession>A0A069D4E6</accession>
<evidence type="ECO:0000313" key="6">
    <source>
        <dbReference type="EMBL" id="GAK37292.1"/>
    </source>
</evidence>
<evidence type="ECO:0000256" key="5">
    <source>
        <dbReference type="ARBA" id="ARBA00023277"/>
    </source>
</evidence>
<dbReference type="InterPro" id="IPR036412">
    <property type="entry name" value="HAD-like_sf"/>
</dbReference>
<comment type="similarity">
    <text evidence="2">Belongs to the HAD-like hydrolase superfamily. CbbY/CbbZ/Gph/YieH family.</text>
</comment>